<keyword evidence="2" id="KW-0012">Acyltransferase</keyword>
<evidence type="ECO:0000313" key="5">
    <source>
        <dbReference type="Proteomes" id="UP000177745"/>
    </source>
</evidence>
<evidence type="ECO:0000313" key="4">
    <source>
        <dbReference type="EMBL" id="OGN33485.1"/>
    </source>
</evidence>
<sequence length="162" mass="18241">MARVSLKRGKEMTANVIFSSLQIEPTESQIGDINALLKQLTSKPKEVNRVVLNEILSQSGVSILLVKNSEDRIIAMATLAVRRLLLNKTAIIGDVVVDEQHRGMKLGKRMMEFLINKAREEKVLFISLTSHPHREAANHMYQSLGFELIGKVGESNYYRLPL</sequence>
<dbReference type="GO" id="GO:0016747">
    <property type="term" value="F:acyltransferase activity, transferring groups other than amino-acyl groups"/>
    <property type="evidence" value="ECO:0007669"/>
    <property type="project" value="InterPro"/>
</dbReference>
<comment type="caution">
    <text evidence="4">The sequence shown here is derived from an EMBL/GenBank/DDBJ whole genome shotgun (WGS) entry which is preliminary data.</text>
</comment>
<proteinExistence type="predicted"/>
<gene>
    <name evidence="4" type="ORF">A3G51_01835</name>
</gene>
<dbReference type="InterPro" id="IPR000182">
    <property type="entry name" value="GNAT_dom"/>
</dbReference>
<dbReference type="Pfam" id="PF00583">
    <property type="entry name" value="Acetyltransf_1"/>
    <property type="match status" value="1"/>
</dbReference>
<dbReference type="PROSITE" id="PS51186">
    <property type="entry name" value="GNAT"/>
    <property type="match status" value="1"/>
</dbReference>
<name>A0A1F8H7B0_9BACT</name>
<evidence type="ECO:0000256" key="1">
    <source>
        <dbReference type="ARBA" id="ARBA00022679"/>
    </source>
</evidence>
<dbReference type="PANTHER" id="PTHR43877">
    <property type="entry name" value="AMINOALKYLPHOSPHONATE N-ACETYLTRANSFERASE-RELATED-RELATED"/>
    <property type="match status" value="1"/>
</dbReference>
<evidence type="ECO:0000256" key="2">
    <source>
        <dbReference type="ARBA" id="ARBA00023315"/>
    </source>
</evidence>
<dbReference type="PANTHER" id="PTHR43877:SF1">
    <property type="entry name" value="ACETYLTRANSFERASE"/>
    <property type="match status" value="1"/>
</dbReference>
<dbReference type="Gene3D" id="3.40.630.30">
    <property type="match status" value="1"/>
</dbReference>
<dbReference type="InterPro" id="IPR016181">
    <property type="entry name" value="Acyl_CoA_acyltransferase"/>
</dbReference>
<reference evidence="4 5" key="1">
    <citation type="journal article" date="2016" name="Nat. Commun.">
        <title>Thousands of microbial genomes shed light on interconnected biogeochemical processes in an aquifer system.</title>
        <authorList>
            <person name="Anantharaman K."/>
            <person name="Brown C.T."/>
            <person name="Hug L.A."/>
            <person name="Sharon I."/>
            <person name="Castelle C.J."/>
            <person name="Probst A.J."/>
            <person name="Thomas B.C."/>
            <person name="Singh A."/>
            <person name="Wilkins M.J."/>
            <person name="Karaoz U."/>
            <person name="Brodie E.L."/>
            <person name="Williams K.H."/>
            <person name="Hubbard S.S."/>
            <person name="Banfield J.F."/>
        </authorList>
    </citation>
    <scope>NUCLEOTIDE SEQUENCE [LARGE SCALE GENOMIC DNA]</scope>
</reference>
<feature type="domain" description="N-acetyltransferase" evidence="3">
    <location>
        <begin position="21"/>
        <end position="162"/>
    </location>
</feature>
<dbReference type="AlphaFoldDB" id="A0A1F8H7B0"/>
<accession>A0A1F8H7B0</accession>
<dbReference type="CDD" id="cd04301">
    <property type="entry name" value="NAT_SF"/>
    <property type="match status" value="1"/>
</dbReference>
<keyword evidence="1" id="KW-0808">Transferase</keyword>
<dbReference type="Proteomes" id="UP000177745">
    <property type="component" value="Unassembled WGS sequence"/>
</dbReference>
<dbReference type="InterPro" id="IPR050832">
    <property type="entry name" value="Bact_Acetyltransf"/>
</dbReference>
<dbReference type="SUPFAM" id="SSF55729">
    <property type="entry name" value="Acyl-CoA N-acyltransferases (Nat)"/>
    <property type="match status" value="1"/>
</dbReference>
<evidence type="ECO:0000259" key="3">
    <source>
        <dbReference type="PROSITE" id="PS51186"/>
    </source>
</evidence>
<protein>
    <recommendedName>
        <fullName evidence="3">N-acetyltransferase domain-containing protein</fullName>
    </recommendedName>
</protein>
<dbReference type="EMBL" id="MGKY01000016">
    <property type="protein sequence ID" value="OGN33485.1"/>
    <property type="molecule type" value="Genomic_DNA"/>
</dbReference>
<organism evidence="4 5">
    <name type="scientific">Candidatus Yanofskybacteria bacterium RIFCSPLOWO2_12_FULL_43_11b</name>
    <dbReference type="NCBI Taxonomy" id="1802710"/>
    <lineage>
        <taxon>Bacteria</taxon>
        <taxon>Candidatus Yanofskyibacteriota</taxon>
    </lineage>
</organism>